<dbReference type="InterPro" id="IPR036291">
    <property type="entry name" value="NAD(P)-bd_dom_sf"/>
</dbReference>
<dbReference type="PANTHER" id="PTHR43245:SF58">
    <property type="entry name" value="BLL5923 PROTEIN"/>
    <property type="match status" value="1"/>
</dbReference>
<dbReference type="InterPro" id="IPR050177">
    <property type="entry name" value="Lipid_A_modif_metabolic_enz"/>
</dbReference>
<dbReference type="AlphaFoldDB" id="A0A061AFY4"/>
<sequence length="280" mass="32559">MKKILITGSNSYIGTNVEKWLLREPEKYIVETLDMKDENWNQFDFSGFDVVFHVAGIAHIKETKRNKDLYYKVNRDLAYQAALKAKESGVKQFIFLSSMSVYGMETGIITKDTTTNPKTAYGRSKLDAEKLIQEIETSEFKVAILRPPMVYGPDSPGNYQRLSKLALKLPFYPKINNQRSMLYIDNLSIYIKRYIDSNAHGIFFPQNKEYVNTTELISLIRKSHGKKCRETKLFNWMIYLLKPILLQISKIFGTLCYEYDEDNICLISFLDSIESIEKEK</sequence>
<dbReference type="SUPFAM" id="SSF51735">
    <property type="entry name" value="NAD(P)-binding Rossmann-fold domains"/>
    <property type="match status" value="1"/>
</dbReference>
<dbReference type="Gene3D" id="3.40.50.720">
    <property type="entry name" value="NAD(P)-binding Rossmann-like Domain"/>
    <property type="match status" value="1"/>
</dbReference>
<feature type="domain" description="NAD-dependent epimerase/dehydratase" evidence="1">
    <location>
        <begin position="4"/>
        <end position="158"/>
    </location>
</feature>
<dbReference type="RefSeq" id="WP_045749029.1">
    <property type="nucleotide sequence ID" value="NZ_FUZK01000003.1"/>
</dbReference>
<dbReference type="OrthoDB" id="9808602at2"/>
<dbReference type="Pfam" id="PF01370">
    <property type="entry name" value="Epimerase"/>
    <property type="match status" value="1"/>
</dbReference>
<dbReference type="KEGG" id="aoc:Aocu_04130"/>
<dbReference type="EMBL" id="LK028559">
    <property type="protein sequence ID" value="CDR30486.1"/>
    <property type="molecule type" value="Genomic_DNA"/>
</dbReference>
<organism evidence="2 3">
    <name type="scientific">Acholeplasma oculi</name>
    <dbReference type="NCBI Taxonomy" id="35623"/>
    <lineage>
        <taxon>Bacteria</taxon>
        <taxon>Bacillati</taxon>
        <taxon>Mycoplasmatota</taxon>
        <taxon>Mollicutes</taxon>
        <taxon>Acholeplasmatales</taxon>
        <taxon>Acholeplasmataceae</taxon>
        <taxon>Acholeplasma</taxon>
    </lineage>
</organism>
<dbReference type="STRING" id="35623.Aocu_04130"/>
<evidence type="ECO:0000313" key="3">
    <source>
        <dbReference type="Proteomes" id="UP000032434"/>
    </source>
</evidence>
<name>A0A061AFY4_9MOLU</name>
<keyword evidence="3" id="KW-1185">Reference proteome</keyword>
<dbReference type="InParanoid" id="A0A061AFY4"/>
<protein>
    <submittedName>
        <fullName evidence="2">NAD-dependent epimerase</fullName>
    </submittedName>
</protein>
<dbReference type="InterPro" id="IPR001509">
    <property type="entry name" value="Epimerase_deHydtase"/>
</dbReference>
<dbReference type="PANTHER" id="PTHR43245">
    <property type="entry name" value="BIFUNCTIONAL POLYMYXIN RESISTANCE PROTEIN ARNA"/>
    <property type="match status" value="1"/>
</dbReference>
<accession>A0A061AFY4</accession>
<reference evidence="3" key="1">
    <citation type="submission" date="2014-05" db="EMBL/GenBank/DDBJ databases">
        <authorList>
            <person name="Kube M."/>
        </authorList>
    </citation>
    <scope>NUCLEOTIDE SEQUENCE [LARGE SCALE GENOMIC DNA]</scope>
</reference>
<dbReference type="PATRIC" id="fig|35623.3.peg.414"/>
<proteinExistence type="predicted"/>
<dbReference type="HOGENOM" id="CLU_007383_6_7_14"/>
<gene>
    <name evidence="2" type="ORF">Aocu_04130</name>
</gene>
<evidence type="ECO:0000259" key="1">
    <source>
        <dbReference type="Pfam" id="PF01370"/>
    </source>
</evidence>
<evidence type="ECO:0000313" key="2">
    <source>
        <dbReference type="EMBL" id="CDR30486.1"/>
    </source>
</evidence>
<dbReference type="Proteomes" id="UP000032434">
    <property type="component" value="Chromosome 1"/>
</dbReference>